<evidence type="ECO:0000256" key="5">
    <source>
        <dbReference type="PROSITE-ProRule" id="PRU00284"/>
    </source>
</evidence>
<feature type="domain" description="T-SNARE coiled-coil homology" evidence="8">
    <location>
        <begin position="451"/>
        <end position="513"/>
    </location>
</feature>
<dbReference type="CDD" id="cd06225">
    <property type="entry name" value="HAMP"/>
    <property type="match status" value="1"/>
</dbReference>
<dbReference type="GO" id="GO:0005886">
    <property type="term" value="C:plasma membrane"/>
    <property type="evidence" value="ECO:0007669"/>
    <property type="project" value="UniProtKB-SubCell"/>
</dbReference>
<dbReference type="GO" id="GO:0007165">
    <property type="term" value="P:signal transduction"/>
    <property type="evidence" value="ECO:0007669"/>
    <property type="project" value="UniProtKB-KW"/>
</dbReference>
<dbReference type="InterPro" id="IPR000727">
    <property type="entry name" value="T_SNARE_dom"/>
</dbReference>
<keyword evidence="6" id="KW-1133">Transmembrane helix</keyword>
<comment type="caution">
    <text evidence="10">The sequence shown here is derived from an EMBL/GenBank/DDBJ whole genome shotgun (WGS) entry which is preliminary data.</text>
</comment>
<dbReference type="Gene3D" id="1.10.287.950">
    <property type="entry name" value="Methyl-accepting chemotaxis protein"/>
    <property type="match status" value="1"/>
</dbReference>
<keyword evidence="2" id="KW-1003">Cell membrane</keyword>
<evidence type="ECO:0000256" key="4">
    <source>
        <dbReference type="ARBA" id="ARBA00029447"/>
    </source>
</evidence>
<dbReference type="InterPro" id="IPR003660">
    <property type="entry name" value="HAMP_dom"/>
</dbReference>
<dbReference type="PROSITE" id="PS50192">
    <property type="entry name" value="T_SNARE"/>
    <property type="match status" value="1"/>
</dbReference>
<feature type="domain" description="HAMP" evidence="9">
    <location>
        <begin position="206"/>
        <end position="259"/>
    </location>
</feature>
<evidence type="ECO:0000256" key="3">
    <source>
        <dbReference type="ARBA" id="ARBA00023224"/>
    </source>
</evidence>
<keyword evidence="6" id="KW-0472">Membrane</keyword>
<organism evidence="10 11">
    <name type="scientific">Neptuniibacter caesariensis</name>
    <dbReference type="NCBI Taxonomy" id="207954"/>
    <lineage>
        <taxon>Bacteria</taxon>
        <taxon>Pseudomonadati</taxon>
        <taxon>Pseudomonadota</taxon>
        <taxon>Gammaproteobacteria</taxon>
        <taxon>Oceanospirillales</taxon>
        <taxon>Oceanospirillaceae</taxon>
        <taxon>Neptuniibacter</taxon>
    </lineage>
</organism>
<comment type="similarity">
    <text evidence="4">Belongs to the methyl-accepting chemotaxis (MCP) protein family.</text>
</comment>
<keyword evidence="11" id="KW-1185">Reference proteome</keyword>
<evidence type="ECO:0000256" key="1">
    <source>
        <dbReference type="ARBA" id="ARBA00004429"/>
    </source>
</evidence>
<dbReference type="Pfam" id="PF00015">
    <property type="entry name" value="MCPsignal"/>
    <property type="match status" value="1"/>
</dbReference>
<dbReference type="Gene3D" id="3.30.450.290">
    <property type="match status" value="1"/>
</dbReference>
<evidence type="ECO:0000313" key="11">
    <source>
        <dbReference type="Proteomes" id="UP000002171"/>
    </source>
</evidence>
<dbReference type="GO" id="GO:0004888">
    <property type="term" value="F:transmembrane signaling receptor activity"/>
    <property type="evidence" value="ECO:0007669"/>
    <property type="project" value="InterPro"/>
</dbReference>
<evidence type="ECO:0000256" key="2">
    <source>
        <dbReference type="ARBA" id="ARBA00022519"/>
    </source>
</evidence>
<dbReference type="FunFam" id="1.10.287.950:FF:000001">
    <property type="entry name" value="Methyl-accepting chemotaxis sensory transducer"/>
    <property type="match status" value="1"/>
</dbReference>
<feature type="transmembrane region" description="Helical" evidence="6">
    <location>
        <begin position="182"/>
        <end position="204"/>
    </location>
</feature>
<accession>A0A7U8C458</accession>
<dbReference type="PROSITE" id="PS50885">
    <property type="entry name" value="HAMP"/>
    <property type="match status" value="1"/>
</dbReference>
<dbReference type="Pfam" id="PF00672">
    <property type="entry name" value="HAMP"/>
    <property type="match status" value="1"/>
</dbReference>
<evidence type="ECO:0000259" key="7">
    <source>
        <dbReference type="PROSITE" id="PS50111"/>
    </source>
</evidence>
<dbReference type="CDD" id="cd11386">
    <property type="entry name" value="MCP_signal"/>
    <property type="match status" value="1"/>
</dbReference>
<keyword evidence="2" id="KW-0997">Cell inner membrane</keyword>
<dbReference type="SUPFAM" id="SSF58104">
    <property type="entry name" value="Methyl-accepting chemotaxis protein (MCP) signaling domain"/>
    <property type="match status" value="1"/>
</dbReference>
<evidence type="ECO:0000259" key="9">
    <source>
        <dbReference type="PROSITE" id="PS50885"/>
    </source>
</evidence>
<name>A0A7U8C458_NEPCE</name>
<keyword evidence="6" id="KW-0812">Transmembrane</keyword>
<sequence>MKLEGLSIQTKVNASLLLVFLIILVSSLTAIYKSESDLVSEVVKKNTTDTADSYFDSINILMLSGAMGNRQALQQKILANPDVTEARIIRGDLVSSVYGAGTADSKVVDELDRRAMNGEHVVEEFNDEQGHRLTVVTPMKSLPDYKGTNCMLCHQTEEGAVLGAVRVTYSFENLDNTIQKNLISVAVTEIILFIAGLVLVSFMLRHLVVRPIKKMGKTINTIHENSDLKLRIDVNSKDEIGMMSTSLNTMLEDFHTSLSKVSATVHQLSTSSSSINSIADMANSAVNNQQMQTSAVASAMEQMEAATRSVEGSAENTVSASDLALQQSQDGTVITDQAINAIEALKQNIDKALSVINKLDEQSQSVGTVLEVIQKIAEQTNLLALNAAIEAARAGEQGRGFAVVADEVRTLASKTRNSTEEINAIIEELQQDARDAVAVMDEAHQSAEAGVDKVQETSDALTKIAEEVRMINDMNHMVSSSVKEQTEMASSVEASVHEIAQTAEHTSERAGKLNQVAHELNTLAGQLEHMVQKFKL</sequence>
<dbReference type="RefSeq" id="WP_007021454.1">
    <property type="nucleotide sequence ID" value="NZ_CH724126.1"/>
</dbReference>
<dbReference type="PROSITE" id="PS50111">
    <property type="entry name" value="CHEMOTAXIS_TRANSDUC_2"/>
    <property type="match status" value="1"/>
</dbReference>
<dbReference type="EMBL" id="AAOW01000010">
    <property type="protein sequence ID" value="EAR61172.1"/>
    <property type="molecule type" value="Genomic_DNA"/>
</dbReference>
<comment type="subcellular location">
    <subcellularLocation>
        <location evidence="1">Cell inner membrane</location>
        <topology evidence="1">Multi-pass membrane protein</topology>
    </subcellularLocation>
</comment>
<protein>
    <submittedName>
        <fullName evidence="10">Methyl-accepting chemotaxis protein</fullName>
    </submittedName>
</protein>
<dbReference type="PRINTS" id="PR00260">
    <property type="entry name" value="CHEMTRNSDUCR"/>
</dbReference>
<feature type="transmembrane region" description="Helical" evidence="6">
    <location>
        <begin position="12"/>
        <end position="32"/>
    </location>
</feature>
<evidence type="ECO:0000313" key="10">
    <source>
        <dbReference type="EMBL" id="EAR61172.1"/>
    </source>
</evidence>
<keyword evidence="3 5" id="KW-0807">Transducer</keyword>
<dbReference type="SMART" id="SM00304">
    <property type="entry name" value="HAMP"/>
    <property type="match status" value="2"/>
</dbReference>
<evidence type="ECO:0000256" key="6">
    <source>
        <dbReference type="SAM" id="Phobius"/>
    </source>
</evidence>
<gene>
    <name evidence="10" type="ORF">MED92_04939</name>
</gene>
<dbReference type="PANTHER" id="PTHR32089">
    <property type="entry name" value="METHYL-ACCEPTING CHEMOTAXIS PROTEIN MCPB"/>
    <property type="match status" value="1"/>
</dbReference>
<dbReference type="AlphaFoldDB" id="A0A7U8C458"/>
<evidence type="ECO:0000259" key="8">
    <source>
        <dbReference type="PROSITE" id="PS50192"/>
    </source>
</evidence>
<dbReference type="InterPro" id="IPR004090">
    <property type="entry name" value="Chemotax_Me-accpt_rcpt"/>
</dbReference>
<feature type="domain" description="Methyl-accepting transducer" evidence="7">
    <location>
        <begin position="264"/>
        <end position="500"/>
    </location>
</feature>
<reference evidence="10 11" key="1">
    <citation type="submission" date="2006-02" db="EMBL/GenBank/DDBJ databases">
        <authorList>
            <person name="Pinhassi J."/>
            <person name="Pedros-Alio C."/>
            <person name="Ferriera S."/>
            <person name="Johnson J."/>
            <person name="Kravitz S."/>
            <person name="Halpern A."/>
            <person name="Remington K."/>
            <person name="Beeson K."/>
            <person name="Tran B."/>
            <person name="Rogers Y.-H."/>
            <person name="Friedman R."/>
            <person name="Venter J.C."/>
        </authorList>
    </citation>
    <scope>NUCLEOTIDE SEQUENCE [LARGE SCALE GENOMIC DNA]</scope>
    <source>
        <strain evidence="10 11">MED92</strain>
    </source>
</reference>
<dbReference type="Proteomes" id="UP000002171">
    <property type="component" value="Unassembled WGS sequence"/>
</dbReference>
<dbReference type="PANTHER" id="PTHR32089:SF120">
    <property type="entry name" value="METHYL-ACCEPTING CHEMOTAXIS PROTEIN TLPQ"/>
    <property type="match status" value="1"/>
</dbReference>
<dbReference type="SMART" id="SM00283">
    <property type="entry name" value="MA"/>
    <property type="match status" value="1"/>
</dbReference>
<dbReference type="InterPro" id="IPR004089">
    <property type="entry name" value="MCPsignal_dom"/>
</dbReference>
<dbReference type="GO" id="GO:0006935">
    <property type="term" value="P:chemotaxis"/>
    <property type="evidence" value="ECO:0007669"/>
    <property type="project" value="InterPro"/>
</dbReference>
<proteinExistence type="inferred from homology"/>